<dbReference type="PROSITE" id="PS00028">
    <property type="entry name" value="ZINC_FINGER_C2H2_1"/>
    <property type="match status" value="1"/>
</dbReference>
<dbReference type="EMBL" id="FJOG01000045">
    <property type="protein sequence ID" value="CZR67602.1"/>
    <property type="molecule type" value="Genomic_DNA"/>
</dbReference>
<feature type="region of interest" description="Disordered" evidence="1">
    <location>
        <begin position="142"/>
        <end position="163"/>
    </location>
</feature>
<feature type="compositionally biased region" description="Acidic residues" evidence="1">
    <location>
        <begin position="626"/>
        <end position="642"/>
    </location>
</feature>
<dbReference type="SMART" id="SM00355">
    <property type="entry name" value="ZnF_C2H2"/>
    <property type="match status" value="2"/>
</dbReference>
<keyword evidence="2" id="KW-0472">Membrane</keyword>
<dbReference type="OrthoDB" id="9988102at2759"/>
<keyword evidence="5" id="KW-1185">Reference proteome</keyword>
<proteinExistence type="predicted"/>
<feature type="compositionally biased region" description="Basic and acidic residues" evidence="1">
    <location>
        <begin position="142"/>
        <end position="152"/>
    </location>
</feature>
<dbReference type="InterPro" id="IPR013087">
    <property type="entry name" value="Znf_C2H2_type"/>
</dbReference>
<evidence type="ECO:0000313" key="5">
    <source>
        <dbReference type="Proteomes" id="UP000184330"/>
    </source>
</evidence>
<feature type="region of interest" description="Disordered" evidence="1">
    <location>
        <begin position="704"/>
        <end position="731"/>
    </location>
</feature>
<feature type="compositionally biased region" description="Polar residues" evidence="1">
    <location>
        <begin position="153"/>
        <end position="163"/>
    </location>
</feature>
<feature type="region of interest" description="Disordered" evidence="1">
    <location>
        <begin position="212"/>
        <end position="246"/>
    </location>
</feature>
<accession>A0A1L7XRB5</accession>
<name>A0A1L7XRB5_9HELO</name>
<organism evidence="4 5">
    <name type="scientific">Phialocephala subalpina</name>
    <dbReference type="NCBI Taxonomy" id="576137"/>
    <lineage>
        <taxon>Eukaryota</taxon>
        <taxon>Fungi</taxon>
        <taxon>Dikarya</taxon>
        <taxon>Ascomycota</taxon>
        <taxon>Pezizomycotina</taxon>
        <taxon>Leotiomycetes</taxon>
        <taxon>Helotiales</taxon>
        <taxon>Mollisiaceae</taxon>
        <taxon>Phialocephala</taxon>
        <taxon>Phialocephala fortinii species complex</taxon>
    </lineage>
</organism>
<evidence type="ECO:0000256" key="1">
    <source>
        <dbReference type="SAM" id="MobiDB-lite"/>
    </source>
</evidence>
<sequence length="1064" mass="119419">MNSIKYTKEEKPRTPCTVRGCSTTFSRKADWYRHVAEVHGYAKKCPVKGCSWKNAKYEGRLKAHMTTAHAEVFIPVPLDIPSPAWGSNVQSLGETSNVVSEESSYVYPPPMDFDTLQSGPDETQFETPGDIKNWYPEYQSDEHASENNHWEYDSTSGSMDTTSIADASKNHANLDPTTLDYMSRGLNTEETTHNEAVIQEDLEGVEAAGKELGHESQTQYPTPSLSSHTSLSGHPLSSELSSPNSAPSFRPIKYEWEDAPDWDEPVVFQTSTFKNSHYNVAHKEDIQYGFSVERDLQDHIREKHGVEDEAIATTGFFPKTEAEATAQLMFQSSQGEKKENDEQTNSTTWLLSKLPTSPDFNANAKRVRRSTFDSSTRPIILAIPDIELPLLHQIGAAKQTSLLQKSPYGSRDERYIDVPATSSRDKNQQRYTKQYSATIDNADINRLSHEHQSSPRVFHVKTTSNGEPTKFVFPDDDDHDDSGSDISRSSSVASISDSIFSLISGSSMSSRTGSFEAGERLVLLLVGDEGIRSTCEQGVQWILADRFERNMRRLLKTFAAELKKEAESPAQRQAANFVRYRARNSAHRIRNTFYKDKEEDDPRSGTTAAVPPFSATHPSSVGGFEQQEDSEESDGVELEDEPDDLQDLERFLKSSAAMIALCESLRAFVCPLKELHAVPEPTSEKDAGLLREQDDDSSKAEIVNPAVDSAPSENGSNNTSILASEDDPEVTKDFTTISPENMDGLELLNKENHPPNKESNLLMQKSTPTENDKMPIEKVGRTLREAVKSAMQKLGIRLEMVLFGTTHLLRRSTPLEGKTRIKWKCRCGYEICDDFIELVPGAAERYRQNMEQKYLLRKEKKVASSISGILTSALLVHGLFLSVYIFGFGSTVMIFENFEAFSLNSQMATAHSYTAVYLLVGIWAASWLFTNGWPYSSGEPANPENRQCNTDSRSKRIMNPIHRAFYKGRRLFRIFRHLLSGGITDIDLELPTFNVSNETSDEREPQTVPPSDLLFLLLCYSEGRYATKLLQLDLVKLQATSDKMLFKLLHANYESMRGKWFSSV</sequence>
<gene>
    <name evidence="4" type="ORF">PAC_17501</name>
</gene>
<evidence type="ECO:0000313" key="4">
    <source>
        <dbReference type="EMBL" id="CZR67602.1"/>
    </source>
</evidence>
<feature type="transmembrane region" description="Helical" evidence="2">
    <location>
        <begin position="916"/>
        <end position="935"/>
    </location>
</feature>
<feature type="region of interest" description="Disordered" evidence="1">
    <location>
        <begin position="465"/>
        <end position="489"/>
    </location>
</feature>
<keyword evidence="2" id="KW-0812">Transmembrane</keyword>
<feature type="compositionally biased region" description="Polar residues" evidence="1">
    <location>
        <begin position="343"/>
        <end position="352"/>
    </location>
</feature>
<feature type="compositionally biased region" description="Polar residues" evidence="1">
    <location>
        <begin position="711"/>
        <end position="722"/>
    </location>
</feature>
<feature type="region of interest" description="Disordered" evidence="1">
    <location>
        <begin position="591"/>
        <end position="642"/>
    </location>
</feature>
<feature type="compositionally biased region" description="Low complexity" evidence="1">
    <location>
        <begin position="221"/>
        <end position="246"/>
    </location>
</feature>
<evidence type="ECO:0000259" key="3">
    <source>
        <dbReference type="PROSITE" id="PS00028"/>
    </source>
</evidence>
<feature type="compositionally biased region" description="Polar residues" evidence="1">
    <location>
        <begin position="757"/>
        <end position="769"/>
    </location>
</feature>
<keyword evidence="2" id="KW-1133">Transmembrane helix</keyword>
<reference evidence="4 5" key="1">
    <citation type="submission" date="2016-03" db="EMBL/GenBank/DDBJ databases">
        <authorList>
            <person name="Ploux O."/>
        </authorList>
    </citation>
    <scope>NUCLEOTIDE SEQUENCE [LARGE SCALE GENOMIC DNA]</scope>
    <source>
        <strain evidence="4 5">UAMH 11012</strain>
    </source>
</reference>
<feature type="region of interest" description="Disordered" evidence="1">
    <location>
        <begin position="332"/>
        <end position="352"/>
    </location>
</feature>
<dbReference type="AlphaFoldDB" id="A0A1L7XRB5"/>
<feature type="transmembrane region" description="Helical" evidence="2">
    <location>
        <begin position="874"/>
        <end position="895"/>
    </location>
</feature>
<dbReference type="Proteomes" id="UP000184330">
    <property type="component" value="Unassembled WGS sequence"/>
</dbReference>
<feature type="compositionally biased region" description="Basic and acidic residues" evidence="1">
    <location>
        <begin position="593"/>
        <end position="603"/>
    </location>
</feature>
<evidence type="ECO:0000256" key="2">
    <source>
        <dbReference type="SAM" id="Phobius"/>
    </source>
</evidence>
<protein>
    <recommendedName>
        <fullName evidence="3">C2H2-type domain-containing protein</fullName>
    </recommendedName>
</protein>
<feature type="region of interest" description="Disordered" evidence="1">
    <location>
        <begin position="751"/>
        <end position="773"/>
    </location>
</feature>
<feature type="domain" description="C2H2-type" evidence="3">
    <location>
        <begin position="16"/>
        <end position="39"/>
    </location>
</feature>